<name>A0A835A1Y3_9POAL</name>
<proteinExistence type="predicted"/>
<keyword evidence="2" id="KW-1185">Reference proteome</keyword>
<gene>
    <name evidence="1" type="ORF">HU200_065870</name>
</gene>
<organism evidence="1 2">
    <name type="scientific">Digitaria exilis</name>
    <dbReference type="NCBI Taxonomy" id="1010633"/>
    <lineage>
        <taxon>Eukaryota</taxon>
        <taxon>Viridiplantae</taxon>
        <taxon>Streptophyta</taxon>
        <taxon>Embryophyta</taxon>
        <taxon>Tracheophyta</taxon>
        <taxon>Spermatophyta</taxon>
        <taxon>Magnoliopsida</taxon>
        <taxon>Liliopsida</taxon>
        <taxon>Poales</taxon>
        <taxon>Poaceae</taxon>
        <taxon>PACMAD clade</taxon>
        <taxon>Panicoideae</taxon>
        <taxon>Panicodae</taxon>
        <taxon>Paniceae</taxon>
        <taxon>Anthephorinae</taxon>
        <taxon>Digitaria</taxon>
    </lineage>
</organism>
<comment type="caution">
    <text evidence="1">The sequence shown here is derived from an EMBL/GenBank/DDBJ whole genome shotgun (WGS) entry which is preliminary data.</text>
</comment>
<dbReference type="AlphaFoldDB" id="A0A835A1Y3"/>
<evidence type="ECO:0000313" key="1">
    <source>
        <dbReference type="EMBL" id="KAF8646297.1"/>
    </source>
</evidence>
<dbReference type="EMBL" id="JACEFO010002902">
    <property type="protein sequence ID" value="KAF8646297.1"/>
    <property type="molecule type" value="Genomic_DNA"/>
</dbReference>
<evidence type="ECO:0000313" key="2">
    <source>
        <dbReference type="Proteomes" id="UP000636709"/>
    </source>
</evidence>
<dbReference type="Proteomes" id="UP000636709">
    <property type="component" value="Unassembled WGS sequence"/>
</dbReference>
<accession>A0A835A1Y3</accession>
<protein>
    <submittedName>
        <fullName evidence="1">Uncharacterized protein</fullName>
    </submittedName>
</protein>
<reference evidence="1" key="1">
    <citation type="submission" date="2020-07" db="EMBL/GenBank/DDBJ databases">
        <title>Genome sequence and genetic diversity analysis of an under-domesticated orphan crop, white fonio (Digitaria exilis).</title>
        <authorList>
            <person name="Bennetzen J.L."/>
            <person name="Chen S."/>
            <person name="Ma X."/>
            <person name="Wang X."/>
            <person name="Yssel A.E.J."/>
            <person name="Chaluvadi S.R."/>
            <person name="Johnson M."/>
            <person name="Gangashetty P."/>
            <person name="Hamidou F."/>
            <person name="Sanogo M.D."/>
            <person name="Zwaenepoel A."/>
            <person name="Wallace J."/>
            <person name="Van De Peer Y."/>
            <person name="Van Deynze A."/>
        </authorList>
    </citation>
    <scope>NUCLEOTIDE SEQUENCE</scope>
    <source>
        <tissue evidence="1">Leaves</tissue>
    </source>
</reference>
<sequence length="122" mass="12705">MCSVSNTASEEPLVPCSNCRFSTTDCCKPPSDGATWCITWGRGAIHVTGAYVSPEDTFNTAADAGAATAAAAGSVTKFQWPNGWEAWHGQWHASGTADSTNSDTSSNEQAGCGRCCLGAVWH</sequence>